<evidence type="ECO:0000259" key="9">
    <source>
        <dbReference type="PROSITE" id="PS51741"/>
    </source>
</evidence>
<comment type="subcellular location">
    <subcellularLocation>
        <location evidence="5">Membrane</location>
        <location evidence="5">Coated pit</location>
    </subcellularLocation>
</comment>
<protein>
    <recommendedName>
        <fullName evidence="9">F-BAR domain-containing protein</fullName>
    </recommendedName>
</protein>
<dbReference type="PROSITE" id="PS51741">
    <property type="entry name" value="F_BAR"/>
    <property type="match status" value="1"/>
</dbReference>
<dbReference type="GO" id="GO:0006897">
    <property type="term" value="P:endocytosis"/>
    <property type="evidence" value="ECO:0007669"/>
    <property type="project" value="UniProtKB-KW"/>
</dbReference>
<dbReference type="PANTHER" id="PTHR23065:SF15">
    <property type="entry name" value="AT02057P"/>
    <property type="match status" value="1"/>
</dbReference>
<evidence type="ECO:0000256" key="5">
    <source>
        <dbReference type="ARBA" id="ARBA00037878"/>
    </source>
</evidence>
<dbReference type="GO" id="GO:0005886">
    <property type="term" value="C:plasma membrane"/>
    <property type="evidence" value="ECO:0007669"/>
    <property type="project" value="TreeGrafter"/>
</dbReference>
<reference evidence="10 11" key="1">
    <citation type="journal article" date="2016" name="Nat. Commun.">
        <title>Extremotolerant tardigrade genome and improved radiotolerance of human cultured cells by tardigrade-unique protein.</title>
        <authorList>
            <person name="Hashimoto T."/>
            <person name="Horikawa D.D."/>
            <person name="Saito Y."/>
            <person name="Kuwahara H."/>
            <person name="Kozuka-Hata H."/>
            <person name="Shin-I T."/>
            <person name="Minakuchi Y."/>
            <person name="Ohishi K."/>
            <person name="Motoyama A."/>
            <person name="Aizu T."/>
            <person name="Enomoto A."/>
            <person name="Kondo K."/>
            <person name="Tanaka S."/>
            <person name="Hara Y."/>
            <person name="Koshikawa S."/>
            <person name="Sagara H."/>
            <person name="Miura T."/>
            <person name="Yokobori S."/>
            <person name="Miyagawa K."/>
            <person name="Suzuki Y."/>
            <person name="Kubo T."/>
            <person name="Oyama M."/>
            <person name="Kohara Y."/>
            <person name="Fujiyama A."/>
            <person name="Arakawa K."/>
            <person name="Katayama T."/>
            <person name="Toyoda A."/>
            <person name="Kunieda T."/>
        </authorList>
    </citation>
    <scope>NUCLEOTIDE SEQUENCE [LARGE SCALE GENOMIC DNA]</scope>
    <source>
        <strain evidence="10 11">YOKOZUNA-1</strain>
    </source>
</reference>
<name>A0A1D1V9Q0_RAMVA</name>
<feature type="region of interest" description="Disordered" evidence="8">
    <location>
        <begin position="609"/>
        <end position="636"/>
    </location>
</feature>
<evidence type="ECO:0000256" key="6">
    <source>
        <dbReference type="PROSITE-ProRule" id="PRU01077"/>
    </source>
</evidence>
<evidence type="ECO:0000256" key="3">
    <source>
        <dbReference type="ARBA" id="ARBA00023054"/>
    </source>
</evidence>
<keyword evidence="11" id="KW-1185">Reference proteome</keyword>
<accession>A0A1D1V9Q0</accession>
<evidence type="ECO:0000256" key="4">
    <source>
        <dbReference type="ARBA" id="ARBA00023176"/>
    </source>
</evidence>
<dbReference type="InterPro" id="IPR001060">
    <property type="entry name" value="FCH_dom"/>
</dbReference>
<feature type="region of interest" description="Disordered" evidence="8">
    <location>
        <begin position="421"/>
        <end position="529"/>
    </location>
</feature>
<dbReference type="Gene3D" id="1.20.1270.60">
    <property type="entry name" value="Arfaptin homology (AH) domain/BAR domain"/>
    <property type="match status" value="1"/>
</dbReference>
<feature type="coiled-coil region" evidence="7">
    <location>
        <begin position="85"/>
        <end position="192"/>
    </location>
</feature>
<feature type="compositionally biased region" description="Polar residues" evidence="8">
    <location>
        <begin position="610"/>
        <end position="622"/>
    </location>
</feature>
<dbReference type="InterPro" id="IPR018808">
    <property type="entry name" value="Muniscin_C"/>
</dbReference>
<dbReference type="Pfam" id="PF22699">
    <property type="entry name" value="GMIP-like_FCH"/>
    <property type="match status" value="1"/>
</dbReference>
<feature type="compositionally biased region" description="Basic and acidic residues" evidence="8">
    <location>
        <begin position="425"/>
        <end position="442"/>
    </location>
</feature>
<comment type="caution">
    <text evidence="10">The sequence shown here is derived from an EMBL/GenBank/DDBJ whole genome shotgun (WGS) entry which is preliminary data.</text>
</comment>
<dbReference type="InterPro" id="IPR027267">
    <property type="entry name" value="AH/BAR_dom_sf"/>
</dbReference>
<keyword evidence="2" id="KW-0254">Endocytosis</keyword>
<comment type="similarity">
    <text evidence="1">Belongs to the FCHO family.</text>
</comment>
<keyword evidence="4" id="KW-0168">Coated pit</keyword>
<evidence type="ECO:0000256" key="8">
    <source>
        <dbReference type="SAM" id="MobiDB-lite"/>
    </source>
</evidence>
<gene>
    <name evidence="10" type="primary">RvY_07869</name>
    <name evidence="10" type="synonym">RvY_07869.1</name>
    <name evidence="10" type="ORF">RvY_07869-1</name>
</gene>
<evidence type="ECO:0000313" key="10">
    <source>
        <dbReference type="EMBL" id="GAU96417.1"/>
    </source>
</evidence>
<proteinExistence type="inferred from homology"/>
<feature type="domain" description="F-BAR" evidence="9">
    <location>
        <begin position="2"/>
        <end position="248"/>
    </location>
</feature>
<dbReference type="Pfam" id="PF10291">
    <property type="entry name" value="muHD"/>
    <property type="match status" value="1"/>
</dbReference>
<evidence type="ECO:0000256" key="2">
    <source>
        <dbReference type="ARBA" id="ARBA00022583"/>
    </source>
</evidence>
<dbReference type="EMBL" id="BDGG01000003">
    <property type="protein sequence ID" value="GAU96417.1"/>
    <property type="molecule type" value="Genomic_DNA"/>
</dbReference>
<evidence type="ECO:0000256" key="1">
    <source>
        <dbReference type="ARBA" id="ARBA00011064"/>
    </source>
</evidence>
<dbReference type="GO" id="GO:0005905">
    <property type="term" value="C:clathrin-coated pit"/>
    <property type="evidence" value="ECO:0007669"/>
    <property type="project" value="UniProtKB-KW"/>
</dbReference>
<evidence type="ECO:0000313" key="11">
    <source>
        <dbReference type="Proteomes" id="UP000186922"/>
    </source>
</evidence>
<organism evidence="10 11">
    <name type="scientific">Ramazzottius varieornatus</name>
    <name type="common">Water bear</name>
    <name type="synonym">Tardigrade</name>
    <dbReference type="NCBI Taxonomy" id="947166"/>
    <lineage>
        <taxon>Eukaryota</taxon>
        <taxon>Metazoa</taxon>
        <taxon>Ecdysozoa</taxon>
        <taxon>Tardigrada</taxon>
        <taxon>Eutardigrada</taxon>
        <taxon>Parachela</taxon>
        <taxon>Hypsibioidea</taxon>
        <taxon>Ramazzottiidae</taxon>
        <taxon>Ramazzottius</taxon>
    </lineage>
</organism>
<feature type="region of interest" description="Disordered" evidence="8">
    <location>
        <begin position="290"/>
        <end position="364"/>
    </location>
</feature>
<dbReference type="InterPro" id="IPR031160">
    <property type="entry name" value="F_BAR_dom"/>
</dbReference>
<sequence length="950" mass="106220">MVNFVDNFWGEKYQGFDVLYHNMKHGQKSCNDFIEYIKERMVVEENYSKQLGKLSRQVAAYPALGSFSPYWNVLRQSTEKDSTLHQQMVLKLQDLLKDIQKYLEEQVRKHKTMKDAEQETSNVVQTIQNLSTALQKAKEAYVARSQETEKLKRESGSAKDIERAEVRLKKAAEDYKVQIEKYSATRQDFEKKMTNSSRHFQVLEEQHLQQMLEFCHTYCRTLEYEQQTLSELCNDMRRETSELTIEKFLSLFIESKSTGTDIPAAVEFEETTTLSPIPQLPSSPTPNLLSFESDESNSWRAPPGTAPILEETTPKKREGIMKKQQRSQSQIQADGMPNGDSPARVGLYEKSSNKPSTAHKSFAEHKKKFPSLKNLFSTKANDECKSESSCDTRTSVSDVNFTKATNGENLLRSTIRGSKWFFRSQKGDKKEKENKKAKESKDKKKKGSVLQDGLREQSTTPTIAEDAKSESSFGSQSYDQSTASTVPQIDAEGFVIRNNDNAESSRERSDSNEPYRHESSDSDSEPDEPKKIHVVIKPATIQPNLTGPAGDLDYSLRSQAKALQLGSLNFSYTGGKRATTRMMDMQRSTSMSSGMGANKLNIFDPFAPSGSITESPTSSTANYPIPPQKTGGSVASNPWDSTLDLSVFSQPSGSTQASQMAPPSVNPRTSAFPTIQVPSTTIPLAVAFVEKVSAGFIGADDRKCRTRIEGDLILTFPSSVLQVLLSSPNHPALSFCLTQTSLLENVLPNKHLVTQETQIDDGRITYTFNMANLTSQLRRQTEAKAAPQPYQNIPVMKYHVNSSSGVHVAPLHLVCYWKHEQTHTDMRLDFRRSINCPPLRACQFALTVPPEIEVSGMTSMPNGDWSPHDHTAKWAILSPALERADIKARFEHPPQSRGRVAGPVHCSFQAEGSLLSRVVFELGCEGYKVTVVKMRIVSSRYVCEPEGASS</sequence>
<dbReference type="InterPro" id="IPR054713">
    <property type="entry name" value="GMIP/FCHO2-like_FCH"/>
</dbReference>
<feature type="compositionally biased region" description="Basic and acidic residues" evidence="8">
    <location>
        <begin position="503"/>
        <end position="520"/>
    </location>
</feature>
<dbReference type="SUPFAM" id="SSF103657">
    <property type="entry name" value="BAR/IMD domain-like"/>
    <property type="match status" value="1"/>
</dbReference>
<dbReference type="STRING" id="947166.A0A1D1V9Q0"/>
<feature type="compositionally biased region" description="Basic and acidic residues" evidence="8">
    <location>
        <begin position="312"/>
        <end position="321"/>
    </location>
</feature>
<dbReference type="OrthoDB" id="5593455at2759"/>
<dbReference type="PANTHER" id="PTHR23065">
    <property type="entry name" value="PROLINE-SERINE-THREONINE PHOSPHATASE INTERACTING PROTEIN 1"/>
    <property type="match status" value="1"/>
</dbReference>
<dbReference type="AlphaFoldDB" id="A0A1D1V9Q0"/>
<keyword evidence="3 6" id="KW-0175">Coiled coil</keyword>
<dbReference type="GO" id="GO:0005737">
    <property type="term" value="C:cytoplasm"/>
    <property type="evidence" value="ECO:0007669"/>
    <property type="project" value="TreeGrafter"/>
</dbReference>
<dbReference type="Proteomes" id="UP000186922">
    <property type="component" value="Unassembled WGS sequence"/>
</dbReference>
<dbReference type="SMART" id="SM00055">
    <property type="entry name" value="FCH"/>
    <property type="match status" value="1"/>
</dbReference>
<evidence type="ECO:0000256" key="7">
    <source>
        <dbReference type="SAM" id="Coils"/>
    </source>
</evidence>
<feature type="compositionally biased region" description="Polar residues" evidence="8">
    <location>
        <begin position="470"/>
        <end position="487"/>
    </location>
</feature>
<keyword evidence="4" id="KW-0472">Membrane</keyword>